<dbReference type="EMBL" id="LAZR01026500">
    <property type="protein sequence ID" value="KKL68531.1"/>
    <property type="molecule type" value="Genomic_DNA"/>
</dbReference>
<dbReference type="SUPFAM" id="SSF143120">
    <property type="entry name" value="YefM-like"/>
    <property type="match status" value="1"/>
</dbReference>
<evidence type="ECO:0000256" key="1">
    <source>
        <dbReference type="ARBA" id="ARBA00009981"/>
    </source>
</evidence>
<organism evidence="2">
    <name type="scientific">marine sediment metagenome</name>
    <dbReference type="NCBI Taxonomy" id="412755"/>
    <lineage>
        <taxon>unclassified sequences</taxon>
        <taxon>metagenomes</taxon>
        <taxon>ecological metagenomes</taxon>
    </lineage>
</organism>
<accession>A0A0F9EQI8</accession>
<protein>
    <recommendedName>
        <fullName evidence="3">Antitoxin</fullName>
    </recommendedName>
</protein>
<dbReference type="AlphaFoldDB" id="A0A0F9EQI8"/>
<comment type="similarity">
    <text evidence="1">Belongs to the phD/YefM antitoxin family.</text>
</comment>
<proteinExistence type="inferred from homology"/>
<dbReference type="Gene3D" id="3.40.1620.10">
    <property type="entry name" value="YefM-like domain"/>
    <property type="match status" value="1"/>
</dbReference>
<dbReference type="NCBIfam" id="TIGR01552">
    <property type="entry name" value="phd_fam"/>
    <property type="match status" value="1"/>
</dbReference>
<comment type="caution">
    <text evidence="2">The sequence shown here is derived from an EMBL/GenBank/DDBJ whole genome shotgun (WGS) entry which is preliminary data.</text>
</comment>
<gene>
    <name evidence="2" type="ORF">LCGC14_2124070</name>
</gene>
<sequence>MASISISEAREHLADLGNRVALRGERLVVERRGRRLFALVPVADLELLERLEDKMDIEAIRQRLDEPSIPFEQVKKELDL</sequence>
<reference evidence="2" key="1">
    <citation type="journal article" date="2015" name="Nature">
        <title>Complex archaea that bridge the gap between prokaryotes and eukaryotes.</title>
        <authorList>
            <person name="Spang A."/>
            <person name="Saw J.H."/>
            <person name="Jorgensen S.L."/>
            <person name="Zaremba-Niedzwiedzka K."/>
            <person name="Martijn J."/>
            <person name="Lind A.E."/>
            <person name="van Eijk R."/>
            <person name="Schleper C."/>
            <person name="Guy L."/>
            <person name="Ettema T.J."/>
        </authorList>
    </citation>
    <scope>NUCLEOTIDE SEQUENCE</scope>
</reference>
<dbReference type="InterPro" id="IPR006442">
    <property type="entry name" value="Antitoxin_Phd/YefM"/>
</dbReference>
<dbReference type="InterPro" id="IPR036165">
    <property type="entry name" value="YefM-like_sf"/>
</dbReference>
<evidence type="ECO:0000313" key="2">
    <source>
        <dbReference type="EMBL" id="KKL68531.1"/>
    </source>
</evidence>
<name>A0A0F9EQI8_9ZZZZ</name>
<evidence type="ECO:0008006" key="3">
    <source>
        <dbReference type="Google" id="ProtNLM"/>
    </source>
</evidence>
<dbReference type="Pfam" id="PF02604">
    <property type="entry name" value="PhdYeFM_antitox"/>
    <property type="match status" value="1"/>
</dbReference>